<reference evidence="2" key="1">
    <citation type="submission" date="2025-08" db="UniProtKB">
        <authorList>
            <consortium name="Ensembl"/>
        </authorList>
    </citation>
    <scope>IDENTIFICATION</scope>
</reference>
<feature type="compositionally biased region" description="Basic and acidic residues" evidence="1">
    <location>
        <begin position="18"/>
        <end position="39"/>
    </location>
</feature>
<protein>
    <submittedName>
        <fullName evidence="2">Uncharacterized protein</fullName>
    </submittedName>
</protein>
<accession>A0A8C5AAQ1</accession>
<dbReference type="AlphaFoldDB" id="A0A8C5AAQ1"/>
<evidence type="ECO:0000256" key="1">
    <source>
        <dbReference type="SAM" id="MobiDB-lite"/>
    </source>
</evidence>
<feature type="region of interest" description="Disordered" evidence="1">
    <location>
        <begin position="18"/>
        <end position="100"/>
    </location>
</feature>
<organism evidence="2 3">
    <name type="scientific">Gadus morhua</name>
    <name type="common">Atlantic cod</name>
    <dbReference type="NCBI Taxonomy" id="8049"/>
    <lineage>
        <taxon>Eukaryota</taxon>
        <taxon>Metazoa</taxon>
        <taxon>Chordata</taxon>
        <taxon>Craniata</taxon>
        <taxon>Vertebrata</taxon>
        <taxon>Euteleostomi</taxon>
        <taxon>Actinopterygii</taxon>
        <taxon>Neopterygii</taxon>
        <taxon>Teleostei</taxon>
        <taxon>Neoteleostei</taxon>
        <taxon>Acanthomorphata</taxon>
        <taxon>Zeiogadaria</taxon>
        <taxon>Gadariae</taxon>
        <taxon>Gadiformes</taxon>
        <taxon>Gadoidei</taxon>
        <taxon>Gadidae</taxon>
        <taxon>Gadus</taxon>
    </lineage>
</organism>
<proteinExistence type="predicted"/>
<name>A0A8C5AAQ1_GADMO</name>
<evidence type="ECO:0000313" key="3">
    <source>
        <dbReference type="Proteomes" id="UP000694546"/>
    </source>
</evidence>
<evidence type="ECO:0000313" key="2">
    <source>
        <dbReference type="Ensembl" id="ENSGMOP00000029125.1"/>
    </source>
</evidence>
<sequence length="100" mass="10868">MQLQLQNILKTLGLSLDKEEMSGLTSRTDERLNGKRKDNGQGFHNPSGSEMPFEPAPEPCDGTSTSAPPQSRPAGRPPPQHRKGEGIVEGRKRSLLMACS</sequence>
<feature type="compositionally biased region" description="Basic and acidic residues" evidence="1">
    <location>
        <begin position="82"/>
        <end position="92"/>
    </location>
</feature>
<reference evidence="2" key="2">
    <citation type="submission" date="2025-09" db="UniProtKB">
        <authorList>
            <consortium name="Ensembl"/>
        </authorList>
    </citation>
    <scope>IDENTIFICATION</scope>
</reference>
<dbReference type="Proteomes" id="UP000694546">
    <property type="component" value="Chromosome 3"/>
</dbReference>
<keyword evidence="3" id="KW-1185">Reference proteome</keyword>
<dbReference type="Ensembl" id="ENSGMOT00000060724.1">
    <property type="protein sequence ID" value="ENSGMOP00000029125.1"/>
    <property type="gene ID" value="ENSGMOG00000026681.1"/>
</dbReference>